<dbReference type="SMART" id="SM00355">
    <property type="entry name" value="ZnF_C2H2"/>
    <property type="match status" value="2"/>
</dbReference>
<reference evidence="3 4" key="1">
    <citation type="journal article" date="2022" name="G3 (Bethesda)">
        <title>Enemy or ally: a genomic approach to elucidate the lifestyle of Phyllosticta citrichinaensis.</title>
        <authorList>
            <person name="Buijs V.A."/>
            <person name="Groenewald J.Z."/>
            <person name="Haridas S."/>
            <person name="LaButti K.M."/>
            <person name="Lipzen A."/>
            <person name="Martin F.M."/>
            <person name="Barry K."/>
            <person name="Grigoriev I.V."/>
            <person name="Crous P.W."/>
            <person name="Seidl M.F."/>
        </authorList>
    </citation>
    <scope>NUCLEOTIDE SEQUENCE [LARGE SCALE GENOMIC DNA]</scope>
    <source>
        <strain evidence="3 4">CBS 129764</strain>
    </source>
</reference>
<dbReference type="Gene3D" id="3.30.160.60">
    <property type="entry name" value="Classic Zinc Finger"/>
    <property type="match status" value="1"/>
</dbReference>
<dbReference type="Proteomes" id="UP001456524">
    <property type="component" value="Unassembled WGS sequence"/>
</dbReference>
<feature type="region of interest" description="Disordered" evidence="1">
    <location>
        <begin position="582"/>
        <end position="611"/>
    </location>
</feature>
<comment type="caution">
    <text evidence="3">The sequence shown here is derived from an EMBL/GenBank/DDBJ whole genome shotgun (WGS) entry which is preliminary data.</text>
</comment>
<dbReference type="EMBL" id="JBBWUH010000006">
    <property type="protein sequence ID" value="KAK8164300.1"/>
    <property type="molecule type" value="Genomic_DNA"/>
</dbReference>
<organism evidence="3 4">
    <name type="scientific">Phyllosticta citrichinensis</name>
    <dbReference type="NCBI Taxonomy" id="1130410"/>
    <lineage>
        <taxon>Eukaryota</taxon>
        <taxon>Fungi</taxon>
        <taxon>Dikarya</taxon>
        <taxon>Ascomycota</taxon>
        <taxon>Pezizomycotina</taxon>
        <taxon>Dothideomycetes</taxon>
        <taxon>Dothideomycetes incertae sedis</taxon>
        <taxon>Botryosphaeriales</taxon>
        <taxon>Phyllostictaceae</taxon>
        <taxon>Phyllosticta</taxon>
    </lineage>
</organism>
<evidence type="ECO:0000313" key="4">
    <source>
        <dbReference type="Proteomes" id="UP001456524"/>
    </source>
</evidence>
<protein>
    <recommendedName>
        <fullName evidence="2">C2H2-type domain-containing protein</fullName>
    </recommendedName>
</protein>
<gene>
    <name evidence="3" type="ORF">IWX90DRAFT_254077</name>
</gene>
<accession>A0ABR1XRK6</accession>
<feature type="region of interest" description="Disordered" evidence="1">
    <location>
        <begin position="226"/>
        <end position="279"/>
    </location>
</feature>
<name>A0ABR1XRK6_9PEZI</name>
<feature type="domain" description="C2H2-type" evidence="2">
    <location>
        <begin position="337"/>
        <end position="366"/>
    </location>
</feature>
<sequence length="611" mass="65336">MCRDGPSSLSVVLFVQPLRRERLCSALRCVGLASPSLSIFFWSLWLVRQPYAWILPLCIASASSSLSSSSWLQDMSQATFPTFAAYGAAPSYYPVVTEPDHAFRHLPTIPPQLDPHHRSPATRSATSIPRHGFLDWTISRLEPALNFEPHDVALHQERGSLVNHAFPPHPRPFPLSGDGDEIFADPIARFYRDADGPWSSVQATTSESAGLAPLLAPNVPAPRFRAPSDVSAGSETSALGRSAATALSEGSGRGGGAARGVRSVQGDGSGAASCRECDEAAPGEDENAMVLPMAMMSETKSRTKLFHCRTCHRNFKCASDLKGKPCRKDRRKHCKPFTCSVPGCARGKNLGFTTVNDLNRHKKSVHPEEMMAIHNTSSSTFTSTASPSTNTAAAAAATMTATAATRRAAAPSMTPSFRCVGPGCTRSGKIWPRRDNFKQHVRRVHGVGERDVAEIVRRSLYYPDGSAPADEALPSQMAGEVESAAMTQKSGGKAKRKRCRTTAQQRLDEGVACEPPSLSLLLRQDAYACASGPGDGISTPAKQCTNGADSLPGLRTVGDGCGCDITDERFALLPLPIMADGEDGENGGSAGMNLDLSFHYPSSRPTQSPTR</sequence>
<dbReference type="InterPro" id="IPR013087">
    <property type="entry name" value="Znf_C2H2_type"/>
</dbReference>
<keyword evidence="4" id="KW-1185">Reference proteome</keyword>
<proteinExistence type="predicted"/>
<evidence type="ECO:0000256" key="1">
    <source>
        <dbReference type="SAM" id="MobiDB-lite"/>
    </source>
</evidence>
<feature type="domain" description="C2H2-type" evidence="2">
    <location>
        <begin position="417"/>
        <end position="445"/>
    </location>
</feature>
<evidence type="ECO:0000259" key="2">
    <source>
        <dbReference type="SMART" id="SM00355"/>
    </source>
</evidence>
<evidence type="ECO:0000313" key="3">
    <source>
        <dbReference type="EMBL" id="KAK8164300.1"/>
    </source>
</evidence>